<reference evidence="2" key="1">
    <citation type="journal article" date="2016" name="Proc. Natl. Acad. Sci. U.S.A.">
        <title>Lipid metabolic changes in an early divergent fungus govern the establishment of a mutualistic symbiosis with endobacteria.</title>
        <authorList>
            <person name="Lastovetsky O.A."/>
            <person name="Gaspar M.L."/>
            <person name="Mondo S.J."/>
            <person name="LaButti K.M."/>
            <person name="Sandor L."/>
            <person name="Grigoriev I.V."/>
            <person name="Henry S.A."/>
            <person name="Pawlowska T.E."/>
        </authorList>
    </citation>
    <scope>NUCLEOTIDE SEQUENCE [LARGE SCALE GENOMIC DNA]</scope>
    <source>
        <strain evidence="2">ATCC 52814</strain>
    </source>
</reference>
<protein>
    <submittedName>
        <fullName evidence="2">Uncharacterized protein</fullName>
    </submittedName>
</protein>
<dbReference type="AlphaFoldDB" id="A0A1X0QXB7"/>
<proteinExistence type="predicted"/>
<sequence>MLPSFLVLPSSIILLQLSLLLLNVFHVPLLPVLLLLLLPFLLHASYEPFPFLT</sequence>
<feature type="transmembrane region" description="Helical" evidence="1">
    <location>
        <begin position="29"/>
        <end position="46"/>
    </location>
</feature>
<keyword evidence="1" id="KW-0472">Membrane</keyword>
<dbReference type="Proteomes" id="UP000242414">
    <property type="component" value="Unassembled WGS sequence"/>
</dbReference>
<keyword evidence="1" id="KW-1133">Transmembrane helix</keyword>
<evidence type="ECO:0000313" key="2">
    <source>
        <dbReference type="EMBL" id="ORE04427.1"/>
    </source>
</evidence>
<dbReference type="VEuPathDB" id="FungiDB:BCV72DRAFT_14557"/>
<gene>
    <name evidence="2" type="ORF">BCV72DRAFT_14557</name>
</gene>
<dbReference type="EMBL" id="KV921971">
    <property type="protein sequence ID" value="ORE04427.1"/>
    <property type="molecule type" value="Genomic_DNA"/>
</dbReference>
<organism evidence="2">
    <name type="scientific">Rhizopus microsporus var. microsporus</name>
    <dbReference type="NCBI Taxonomy" id="86635"/>
    <lineage>
        <taxon>Eukaryota</taxon>
        <taxon>Fungi</taxon>
        <taxon>Fungi incertae sedis</taxon>
        <taxon>Mucoromycota</taxon>
        <taxon>Mucoromycotina</taxon>
        <taxon>Mucoromycetes</taxon>
        <taxon>Mucorales</taxon>
        <taxon>Mucorineae</taxon>
        <taxon>Rhizopodaceae</taxon>
        <taxon>Rhizopus</taxon>
    </lineage>
</organism>
<keyword evidence="1" id="KW-0812">Transmembrane</keyword>
<evidence type="ECO:0000256" key="1">
    <source>
        <dbReference type="SAM" id="Phobius"/>
    </source>
</evidence>
<accession>A0A1X0QXB7</accession>
<name>A0A1X0QXB7_RHIZD</name>